<gene>
    <name evidence="1" type="ORF">BV133_1321</name>
</gene>
<dbReference type="EMBL" id="AP014854">
    <property type="protein sequence ID" value="BAR98914.1"/>
    <property type="molecule type" value="Genomic_DNA"/>
</dbReference>
<name>A0A182D0K2_BLAVI</name>
<protein>
    <submittedName>
        <fullName evidence="1">Uncharacterized protein</fullName>
    </submittedName>
</protein>
<accession>A0A182D0K2</accession>
<sequence length="50" mass="5597">MVFPDGPINSLITRRGDFGPPGYYGYYQGTPTEYFGPGRGGRFVPSPYYQ</sequence>
<dbReference type="AlphaFoldDB" id="A0A182D0K2"/>
<proteinExistence type="predicted"/>
<evidence type="ECO:0000313" key="1">
    <source>
        <dbReference type="EMBL" id="BAR98914.1"/>
    </source>
</evidence>
<organism evidence="1">
    <name type="scientific">Blastochloris viridis</name>
    <name type="common">Rhodopseudomonas viridis</name>
    <dbReference type="NCBI Taxonomy" id="1079"/>
    <lineage>
        <taxon>Bacteria</taxon>
        <taxon>Pseudomonadati</taxon>
        <taxon>Pseudomonadota</taxon>
        <taxon>Alphaproteobacteria</taxon>
        <taxon>Hyphomicrobiales</taxon>
        <taxon>Blastochloridaceae</taxon>
        <taxon>Blastochloris</taxon>
    </lineage>
</organism>
<reference evidence="1" key="1">
    <citation type="journal article" date="2015" name="Genome Announc.">
        <title>Complete Genome Sequence of the Bacteriochlorophyll b-Producing Photosynthetic Bacterium Blastochloris viridis.</title>
        <authorList>
            <person name="Tsukatani Y."/>
            <person name="Hirose Y."/>
            <person name="Harada J."/>
            <person name="Misawa N."/>
            <person name="Mori K."/>
            <person name="Inoue K."/>
            <person name="Tamiaki H."/>
        </authorList>
    </citation>
    <scope>NUCLEOTIDE SEQUENCE [LARGE SCALE GENOMIC DNA]</scope>
    <source>
        <strain evidence="1">DSM 133</strain>
    </source>
</reference>